<protein>
    <submittedName>
        <fullName evidence="2">Uncharacterized protein</fullName>
    </submittedName>
</protein>
<feature type="compositionally biased region" description="Polar residues" evidence="1">
    <location>
        <begin position="127"/>
        <end position="154"/>
    </location>
</feature>
<evidence type="ECO:0000256" key="1">
    <source>
        <dbReference type="SAM" id="MobiDB-lite"/>
    </source>
</evidence>
<feature type="compositionally biased region" description="Low complexity" evidence="1">
    <location>
        <begin position="1"/>
        <end position="29"/>
    </location>
</feature>
<dbReference type="OrthoDB" id="5142879at2759"/>
<evidence type="ECO:0000313" key="3">
    <source>
        <dbReference type="Proteomes" id="UP000738349"/>
    </source>
</evidence>
<comment type="caution">
    <text evidence="2">The sequence shown here is derived from an EMBL/GenBank/DDBJ whole genome shotgun (WGS) entry which is preliminary data.</text>
</comment>
<proteinExistence type="predicted"/>
<sequence>MDIRGISPSRPSQPRPGSRDSSSSHTSISLEDTTYIPEDLLPNHESPQPRPTPPPYNPAKSPLLLFQPQETYFTTRTREPSPEDGCPRLPSVPSSPSTPSVTNPMELYLQDDNPTENRMVRLQAMTRGQSVSLPRQSSPKQVLAQSSSDLSSWQMVDEAGGHQTCNSGPSSHPRKAHRVEESNPSPRPATHQKIMFEEMTKVNDITAESSQSAWEKLPASPDSGISDLCLSAGASAKRQRGSSDEAQADKAEVTRSVRSFAGLGSGQR</sequence>
<feature type="compositionally biased region" description="Basic and acidic residues" evidence="1">
    <location>
        <begin position="241"/>
        <end position="255"/>
    </location>
</feature>
<dbReference type="EMBL" id="JAGMUV010000005">
    <property type="protein sequence ID" value="KAH7156653.1"/>
    <property type="molecule type" value="Genomic_DNA"/>
</dbReference>
<dbReference type="Proteomes" id="UP000738349">
    <property type="component" value="Unassembled WGS sequence"/>
</dbReference>
<evidence type="ECO:0000313" key="2">
    <source>
        <dbReference type="EMBL" id="KAH7156653.1"/>
    </source>
</evidence>
<feature type="region of interest" description="Disordered" evidence="1">
    <location>
        <begin position="127"/>
        <end position="191"/>
    </location>
</feature>
<reference evidence="2" key="1">
    <citation type="journal article" date="2021" name="Nat. Commun.">
        <title>Genetic determinants of endophytism in the Arabidopsis root mycobiome.</title>
        <authorList>
            <person name="Mesny F."/>
            <person name="Miyauchi S."/>
            <person name="Thiergart T."/>
            <person name="Pickel B."/>
            <person name="Atanasova L."/>
            <person name="Karlsson M."/>
            <person name="Huettel B."/>
            <person name="Barry K.W."/>
            <person name="Haridas S."/>
            <person name="Chen C."/>
            <person name="Bauer D."/>
            <person name="Andreopoulos W."/>
            <person name="Pangilinan J."/>
            <person name="LaButti K."/>
            <person name="Riley R."/>
            <person name="Lipzen A."/>
            <person name="Clum A."/>
            <person name="Drula E."/>
            <person name="Henrissat B."/>
            <person name="Kohler A."/>
            <person name="Grigoriev I.V."/>
            <person name="Martin F.M."/>
            <person name="Hacquard S."/>
        </authorList>
    </citation>
    <scope>NUCLEOTIDE SEQUENCE</scope>
    <source>
        <strain evidence="2">MPI-CAGE-AT-0147</strain>
    </source>
</reference>
<keyword evidence="3" id="KW-1185">Reference proteome</keyword>
<feature type="region of interest" description="Disordered" evidence="1">
    <location>
        <begin position="206"/>
        <end position="268"/>
    </location>
</feature>
<dbReference type="AlphaFoldDB" id="A0A9P9F744"/>
<gene>
    <name evidence="2" type="ORF">EDB81DRAFT_757094</name>
</gene>
<feature type="compositionally biased region" description="Low complexity" evidence="1">
    <location>
        <begin position="91"/>
        <end position="104"/>
    </location>
</feature>
<feature type="compositionally biased region" description="Pro residues" evidence="1">
    <location>
        <begin position="48"/>
        <end position="57"/>
    </location>
</feature>
<accession>A0A9P9F744</accession>
<feature type="region of interest" description="Disordered" evidence="1">
    <location>
        <begin position="1"/>
        <end position="109"/>
    </location>
</feature>
<name>A0A9P9F744_9HYPO</name>
<organism evidence="2 3">
    <name type="scientific">Dactylonectria macrodidyma</name>
    <dbReference type="NCBI Taxonomy" id="307937"/>
    <lineage>
        <taxon>Eukaryota</taxon>
        <taxon>Fungi</taxon>
        <taxon>Dikarya</taxon>
        <taxon>Ascomycota</taxon>
        <taxon>Pezizomycotina</taxon>
        <taxon>Sordariomycetes</taxon>
        <taxon>Hypocreomycetidae</taxon>
        <taxon>Hypocreales</taxon>
        <taxon>Nectriaceae</taxon>
        <taxon>Dactylonectria</taxon>
    </lineage>
</organism>